<dbReference type="Proteomes" id="UP001139336">
    <property type="component" value="Unassembled WGS sequence"/>
</dbReference>
<accession>A0A9X1TZ17</accession>
<dbReference type="RefSeq" id="WP_236118243.1">
    <property type="nucleotide sequence ID" value="NZ_JAKGSI010000002.1"/>
</dbReference>
<gene>
    <name evidence="1" type="ORF">L1O03_04490</name>
</gene>
<sequence>MRVPTPWLTALSAPVLPVRSEDVSAARWATAKEDVGVPLARSKDRVVEVRLPVA</sequence>
<dbReference type="EMBL" id="JAKGSI010000002">
    <property type="protein sequence ID" value="MCF4006441.1"/>
    <property type="molecule type" value="Genomic_DNA"/>
</dbReference>
<comment type="caution">
    <text evidence="1">The sequence shown here is derived from an EMBL/GenBank/DDBJ whole genome shotgun (WGS) entry which is preliminary data.</text>
</comment>
<reference evidence="1" key="1">
    <citation type="submission" date="2022-01" db="EMBL/GenBank/DDBJ databases">
        <title>Corynebacterium sp. nov isolated from isolated from the feces of the greater white-fronted geese (Anser albifrons) at Poyang Lake, PR China.</title>
        <authorList>
            <person name="Liu Q."/>
        </authorList>
    </citation>
    <scope>NUCLEOTIDE SEQUENCE</scope>
    <source>
        <strain evidence="1">JCM 32435</strain>
    </source>
</reference>
<dbReference type="AlphaFoldDB" id="A0A9X1TZ17"/>
<protein>
    <submittedName>
        <fullName evidence="1">Uncharacterized protein</fullName>
    </submittedName>
</protein>
<proteinExistence type="predicted"/>
<organism evidence="1 2">
    <name type="scientific">Corynebacterium uropygiale</name>
    <dbReference type="NCBI Taxonomy" id="1775911"/>
    <lineage>
        <taxon>Bacteria</taxon>
        <taxon>Bacillati</taxon>
        <taxon>Actinomycetota</taxon>
        <taxon>Actinomycetes</taxon>
        <taxon>Mycobacteriales</taxon>
        <taxon>Corynebacteriaceae</taxon>
        <taxon>Corynebacterium</taxon>
    </lineage>
</organism>
<name>A0A9X1TZ17_9CORY</name>
<evidence type="ECO:0000313" key="2">
    <source>
        <dbReference type="Proteomes" id="UP001139336"/>
    </source>
</evidence>
<evidence type="ECO:0000313" key="1">
    <source>
        <dbReference type="EMBL" id="MCF4006441.1"/>
    </source>
</evidence>
<keyword evidence="2" id="KW-1185">Reference proteome</keyword>